<evidence type="ECO:0000313" key="3">
    <source>
        <dbReference type="Proteomes" id="UP000828251"/>
    </source>
</evidence>
<dbReference type="Proteomes" id="UP000828251">
    <property type="component" value="Unassembled WGS sequence"/>
</dbReference>
<evidence type="ECO:0000259" key="1">
    <source>
        <dbReference type="Pfam" id="PF04195"/>
    </source>
</evidence>
<dbReference type="AlphaFoldDB" id="A0A9D3VU59"/>
<dbReference type="Pfam" id="PF04195">
    <property type="entry name" value="Transposase_28"/>
    <property type="match status" value="1"/>
</dbReference>
<protein>
    <recommendedName>
        <fullName evidence="1">Transposase (putative) gypsy type domain-containing protein</fullName>
    </recommendedName>
</protein>
<accession>A0A9D3VU59</accession>
<evidence type="ECO:0000313" key="2">
    <source>
        <dbReference type="EMBL" id="KAH1097555.1"/>
    </source>
</evidence>
<sequence length="105" mass="12116">MVKHLATRGISLPNFAYDFEIVKGECSLNDSSDGFILPLYLLEASFYLPLHPFFYVVLNDYGIAPGQLTGLSWWTLVAYFINCSKRYEPPFIGVFQYIYQLNFII</sequence>
<proteinExistence type="predicted"/>
<organism evidence="2 3">
    <name type="scientific">Gossypium stocksii</name>
    <dbReference type="NCBI Taxonomy" id="47602"/>
    <lineage>
        <taxon>Eukaryota</taxon>
        <taxon>Viridiplantae</taxon>
        <taxon>Streptophyta</taxon>
        <taxon>Embryophyta</taxon>
        <taxon>Tracheophyta</taxon>
        <taxon>Spermatophyta</taxon>
        <taxon>Magnoliopsida</taxon>
        <taxon>eudicotyledons</taxon>
        <taxon>Gunneridae</taxon>
        <taxon>Pentapetalae</taxon>
        <taxon>rosids</taxon>
        <taxon>malvids</taxon>
        <taxon>Malvales</taxon>
        <taxon>Malvaceae</taxon>
        <taxon>Malvoideae</taxon>
        <taxon>Gossypium</taxon>
    </lineage>
</organism>
<dbReference type="EMBL" id="JAIQCV010000005">
    <property type="protein sequence ID" value="KAH1097555.1"/>
    <property type="molecule type" value="Genomic_DNA"/>
</dbReference>
<reference evidence="2 3" key="1">
    <citation type="journal article" date="2021" name="Plant Biotechnol. J.">
        <title>Multi-omics assisted identification of the key and species-specific regulatory components of drought-tolerant mechanisms in Gossypium stocksii.</title>
        <authorList>
            <person name="Yu D."/>
            <person name="Ke L."/>
            <person name="Zhang D."/>
            <person name="Wu Y."/>
            <person name="Sun Y."/>
            <person name="Mei J."/>
            <person name="Sun J."/>
            <person name="Sun Y."/>
        </authorList>
    </citation>
    <scope>NUCLEOTIDE SEQUENCE [LARGE SCALE GENOMIC DNA]</scope>
    <source>
        <strain evidence="3">cv. E1</strain>
        <tissue evidence="2">Leaf</tissue>
    </source>
</reference>
<feature type="domain" description="Transposase (putative) gypsy type" evidence="1">
    <location>
        <begin position="41"/>
        <end position="102"/>
    </location>
</feature>
<comment type="caution">
    <text evidence="2">The sequence shown here is derived from an EMBL/GenBank/DDBJ whole genome shotgun (WGS) entry which is preliminary data.</text>
</comment>
<gene>
    <name evidence="2" type="ORF">J1N35_014476</name>
</gene>
<name>A0A9D3VU59_9ROSI</name>
<keyword evidence="3" id="KW-1185">Reference proteome</keyword>
<dbReference type="InterPro" id="IPR007321">
    <property type="entry name" value="Transposase_28"/>
</dbReference>
<dbReference type="OrthoDB" id="672227at2759"/>